<dbReference type="Gene3D" id="1.25.10.10">
    <property type="entry name" value="Leucine-rich Repeat Variant"/>
    <property type="match status" value="1"/>
</dbReference>
<dbReference type="EMBL" id="JBGBPQ010000032">
    <property type="protein sequence ID" value="KAL1495567.1"/>
    <property type="molecule type" value="Genomic_DNA"/>
</dbReference>
<protein>
    <recommendedName>
        <fullName evidence="1">F-box domain-containing protein</fullName>
    </recommendedName>
</protein>
<proteinExistence type="predicted"/>
<sequence>MAATTLPTDLLLPLFDPLGPRARRAASLVCRAWRDAILESERLRLRRLLHLLAPSPRLAAGEAHLLPVLAVLAVPPAAPPRLERLLASELASDRTFAAWAFGAIGGSSRRGCDAMLEASLGHLLACAETALVAAALGRLCRTAPHPLTLAPALPFLARLLHADDADDAAEALGCFARLSSGCLAWRSSSTTRAAGCECAPSSWPACWSRASLRVGPRSMTLFAP</sequence>
<dbReference type="SUPFAM" id="SSF81383">
    <property type="entry name" value="F-box domain"/>
    <property type="match status" value="1"/>
</dbReference>
<reference evidence="2 3" key="1">
    <citation type="journal article" date="2024" name="Science">
        <title>Giant polyketide synthase enzymes in the biosynthesis of giant marine polyether toxins.</title>
        <authorList>
            <person name="Fallon T.R."/>
            <person name="Shende V.V."/>
            <person name="Wierzbicki I.H."/>
            <person name="Pendleton A.L."/>
            <person name="Watervoot N.F."/>
            <person name="Auber R.P."/>
            <person name="Gonzalez D.J."/>
            <person name="Wisecaver J.H."/>
            <person name="Moore B.S."/>
        </authorList>
    </citation>
    <scope>NUCLEOTIDE SEQUENCE [LARGE SCALE GENOMIC DNA]</scope>
    <source>
        <strain evidence="2 3">12B1</strain>
    </source>
</reference>
<dbReference type="PROSITE" id="PS50181">
    <property type="entry name" value="FBOX"/>
    <property type="match status" value="1"/>
</dbReference>
<evidence type="ECO:0000313" key="3">
    <source>
        <dbReference type="Proteomes" id="UP001515480"/>
    </source>
</evidence>
<dbReference type="Pfam" id="PF12937">
    <property type="entry name" value="F-box-like"/>
    <property type="match status" value="1"/>
</dbReference>
<gene>
    <name evidence="2" type="ORF">AB1Y20_016929</name>
</gene>
<feature type="domain" description="F-box" evidence="1">
    <location>
        <begin position="1"/>
        <end position="48"/>
    </location>
</feature>
<dbReference type="InterPro" id="IPR036047">
    <property type="entry name" value="F-box-like_dom_sf"/>
</dbReference>
<dbReference type="SUPFAM" id="SSF48371">
    <property type="entry name" value="ARM repeat"/>
    <property type="match status" value="1"/>
</dbReference>
<dbReference type="AlphaFoldDB" id="A0AB34ICP7"/>
<evidence type="ECO:0000313" key="2">
    <source>
        <dbReference type="EMBL" id="KAL1495567.1"/>
    </source>
</evidence>
<comment type="caution">
    <text evidence="2">The sequence shown here is derived from an EMBL/GenBank/DDBJ whole genome shotgun (WGS) entry which is preliminary data.</text>
</comment>
<dbReference type="InterPro" id="IPR016024">
    <property type="entry name" value="ARM-type_fold"/>
</dbReference>
<evidence type="ECO:0000259" key="1">
    <source>
        <dbReference type="PROSITE" id="PS50181"/>
    </source>
</evidence>
<dbReference type="SMART" id="SM00256">
    <property type="entry name" value="FBOX"/>
    <property type="match status" value="1"/>
</dbReference>
<organism evidence="2 3">
    <name type="scientific">Prymnesium parvum</name>
    <name type="common">Toxic golden alga</name>
    <dbReference type="NCBI Taxonomy" id="97485"/>
    <lineage>
        <taxon>Eukaryota</taxon>
        <taxon>Haptista</taxon>
        <taxon>Haptophyta</taxon>
        <taxon>Prymnesiophyceae</taxon>
        <taxon>Prymnesiales</taxon>
        <taxon>Prymnesiaceae</taxon>
        <taxon>Prymnesium</taxon>
    </lineage>
</organism>
<dbReference type="InterPro" id="IPR001810">
    <property type="entry name" value="F-box_dom"/>
</dbReference>
<dbReference type="Proteomes" id="UP001515480">
    <property type="component" value="Unassembled WGS sequence"/>
</dbReference>
<dbReference type="InterPro" id="IPR011989">
    <property type="entry name" value="ARM-like"/>
</dbReference>
<keyword evidence="3" id="KW-1185">Reference proteome</keyword>
<accession>A0AB34ICP7</accession>
<name>A0AB34ICP7_PRYPA</name>
<dbReference type="Gene3D" id="1.20.1280.50">
    <property type="match status" value="1"/>
</dbReference>